<gene>
    <name evidence="1" type="ORF">METZ01_LOCUS468702</name>
</gene>
<evidence type="ECO:0000313" key="1">
    <source>
        <dbReference type="EMBL" id="SVE15848.1"/>
    </source>
</evidence>
<reference evidence="1" key="1">
    <citation type="submission" date="2018-05" db="EMBL/GenBank/DDBJ databases">
        <authorList>
            <person name="Lanie J.A."/>
            <person name="Ng W.-L."/>
            <person name="Kazmierczak K.M."/>
            <person name="Andrzejewski T.M."/>
            <person name="Davidsen T.M."/>
            <person name="Wayne K.J."/>
            <person name="Tettelin H."/>
            <person name="Glass J.I."/>
            <person name="Rusch D."/>
            <person name="Podicherti R."/>
            <person name="Tsui H.-C.T."/>
            <person name="Winkler M.E."/>
        </authorList>
    </citation>
    <scope>NUCLEOTIDE SEQUENCE</scope>
</reference>
<feature type="non-terminal residue" evidence="1">
    <location>
        <position position="1"/>
    </location>
</feature>
<organism evidence="1">
    <name type="scientific">marine metagenome</name>
    <dbReference type="NCBI Taxonomy" id="408172"/>
    <lineage>
        <taxon>unclassified sequences</taxon>
        <taxon>metagenomes</taxon>
        <taxon>ecological metagenomes</taxon>
    </lineage>
</organism>
<protein>
    <submittedName>
        <fullName evidence="1">Uncharacterized protein</fullName>
    </submittedName>
</protein>
<accession>A0A383B8T4</accession>
<dbReference type="AlphaFoldDB" id="A0A383B8T4"/>
<name>A0A383B8T4_9ZZZZ</name>
<feature type="non-terminal residue" evidence="1">
    <location>
        <position position="247"/>
    </location>
</feature>
<proteinExistence type="predicted"/>
<sequence>LDINTNDGACKPLEDHTPRRTLATSLSDDVVKLIEQNVEQCLDEVFPPRKIGDMYVTGGSEGAEERGFNIGSRILVDAKDSFQQSIQQGNKDTWKNSAENNNFICFRTFREIELDLLPKDVRKRFEDPSNNVKFSLFSNDFFTKRHNQYGNLSVELAWFGIRALIRGMLVDESEHRFLNKDEVLQTVEKYPRLMRDFSGNPTAIESLIKCHEDYQDWLAERGLYDDMDLAREARKALDNLGRKALDE</sequence>
<dbReference type="EMBL" id="UINC01198060">
    <property type="protein sequence ID" value="SVE15848.1"/>
    <property type="molecule type" value="Genomic_DNA"/>
</dbReference>